<organism evidence="2 3">
    <name type="scientific">Nocardioides dokdonensis FR1436</name>
    <dbReference type="NCBI Taxonomy" id="1300347"/>
    <lineage>
        <taxon>Bacteria</taxon>
        <taxon>Bacillati</taxon>
        <taxon>Actinomycetota</taxon>
        <taxon>Actinomycetes</taxon>
        <taxon>Propionibacteriales</taxon>
        <taxon>Nocardioidaceae</taxon>
        <taxon>Nocardioides</taxon>
    </lineage>
</organism>
<accession>A0A1A9GRE0</accession>
<dbReference type="KEGG" id="ndk:I601_3801"/>
<sequence>MAGRVPVWRSSRVAEATLGLPLDGAAFVDQHLAPVAATLSYAGIDRLVEEARARFDPEEAEERLLIAAETRNLAIHLASATAGGQQVDGTVDITGCLDLADALDLTGDDSAARVPARQVVLNVHLTDQALRGVDPTTTGAGIHLARIEETRSLITLDQVTEWLRVPGTQVAWRTVTDLPSSVRGGIDAEAFEHPFRTQPTAPDHARRHHRSPAKTSTGSPTTPDSRPSNAGPSTSRRPRRSTPTRSPNASPSRPANATRAAASRTAPDGRDAASRTRPTPPGTTGPPPPGSSGPARTATSTSSNPSPPPTSAKHPAPAPHHRPDHPGPPSGRPASRPARQR</sequence>
<reference evidence="2 3" key="1">
    <citation type="submission" date="2016-03" db="EMBL/GenBank/DDBJ databases">
        <title>Complete genome sequence of a soil Actinobacterium, Nocardioides dokdonensis FR1436.</title>
        <authorList>
            <person name="Kwon S.-K."/>
            <person name="Kim K."/>
            <person name="Kim J.F."/>
        </authorList>
    </citation>
    <scope>NUCLEOTIDE SEQUENCE [LARGE SCALE GENOMIC DNA]</scope>
    <source>
        <strain evidence="2 3">FR1436</strain>
    </source>
</reference>
<feature type="compositionally biased region" description="Low complexity" evidence="1">
    <location>
        <begin position="332"/>
        <end position="341"/>
    </location>
</feature>
<protein>
    <recommendedName>
        <fullName evidence="4">DUF222 domain-containing protein</fullName>
    </recommendedName>
</protein>
<dbReference type="PATRIC" id="fig|1300347.3.peg.3808"/>
<evidence type="ECO:0000256" key="1">
    <source>
        <dbReference type="SAM" id="MobiDB-lite"/>
    </source>
</evidence>
<evidence type="ECO:0000313" key="3">
    <source>
        <dbReference type="Proteomes" id="UP000077868"/>
    </source>
</evidence>
<feature type="compositionally biased region" description="Low complexity" evidence="1">
    <location>
        <begin position="292"/>
        <end position="304"/>
    </location>
</feature>
<feature type="compositionally biased region" description="Pro residues" evidence="1">
    <location>
        <begin position="278"/>
        <end position="291"/>
    </location>
</feature>
<evidence type="ECO:0000313" key="2">
    <source>
        <dbReference type="EMBL" id="ANH40200.1"/>
    </source>
</evidence>
<dbReference type="EMBL" id="CP015079">
    <property type="protein sequence ID" value="ANH40200.1"/>
    <property type="molecule type" value="Genomic_DNA"/>
</dbReference>
<feature type="compositionally biased region" description="Low complexity" evidence="1">
    <location>
        <begin position="243"/>
        <end position="266"/>
    </location>
</feature>
<feature type="compositionally biased region" description="Polar residues" evidence="1">
    <location>
        <begin position="213"/>
        <end position="231"/>
    </location>
</feature>
<keyword evidence="3" id="KW-1185">Reference proteome</keyword>
<proteinExistence type="predicted"/>
<name>A0A1A9GRE0_9ACTN</name>
<feature type="region of interest" description="Disordered" evidence="1">
    <location>
        <begin position="196"/>
        <end position="341"/>
    </location>
</feature>
<dbReference type="Proteomes" id="UP000077868">
    <property type="component" value="Chromosome"/>
</dbReference>
<dbReference type="STRING" id="1300347.I601_3801"/>
<dbReference type="AlphaFoldDB" id="A0A1A9GRE0"/>
<gene>
    <name evidence="2" type="ORF">I601_3801</name>
</gene>
<evidence type="ECO:0008006" key="4">
    <source>
        <dbReference type="Google" id="ProtNLM"/>
    </source>
</evidence>